<evidence type="ECO:0000256" key="1">
    <source>
        <dbReference type="ARBA" id="ARBA00004123"/>
    </source>
</evidence>
<evidence type="ECO:0000259" key="8">
    <source>
        <dbReference type="Pfam" id="PF08784"/>
    </source>
</evidence>
<evidence type="ECO:0000313" key="9">
    <source>
        <dbReference type="EMBL" id="KAK4103596.1"/>
    </source>
</evidence>
<accession>A0AAN6Q639</accession>
<dbReference type="PIRSF" id="PIRSF036949">
    <property type="entry name" value="RPA32"/>
    <property type="match status" value="1"/>
</dbReference>
<keyword evidence="10" id="KW-1185">Reference proteome</keyword>
<dbReference type="Gene3D" id="2.40.50.140">
    <property type="entry name" value="Nucleic acid-binding proteins"/>
    <property type="match status" value="1"/>
</dbReference>
<feature type="compositionally biased region" description="Gly residues" evidence="6">
    <location>
        <begin position="13"/>
        <end position="24"/>
    </location>
</feature>
<evidence type="ECO:0000256" key="3">
    <source>
        <dbReference type="ARBA" id="ARBA00022705"/>
    </source>
</evidence>
<dbReference type="GO" id="GO:0003697">
    <property type="term" value="F:single-stranded DNA binding"/>
    <property type="evidence" value="ECO:0007669"/>
    <property type="project" value="TreeGrafter"/>
</dbReference>
<dbReference type="Pfam" id="PF01336">
    <property type="entry name" value="tRNA_anti-codon"/>
    <property type="match status" value="1"/>
</dbReference>
<dbReference type="InterPro" id="IPR040260">
    <property type="entry name" value="RFA2-like"/>
</dbReference>
<dbReference type="InterPro" id="IPR014892">
    <property type="entry name" value="RPA_C"/>
</dbReference>
<dbReference type="SUPFAM" id="SSF50249">
    <property type="entry name" value="Nucleic acid-binding proteins"/>
    <property type="match status" value="1"/>
</dbReference>
<dbReference type="GO" id="GO:0000724">
    <property type="term" value="P:double-strand break repair via homologous recombination"/>
    <property type="evidence" value="ECO:0007669"/>
    <property type="project" value="TreeGrafter"/>
</dbReference>
<organism evidence="9 10">
    <name type="scientific">Parathielavia hyrcaniae</name>
    <dbReference type="NCBI Taxonomy" id="113614"/>
    <lineage>
        <taxon>Eukaryota</taxon>
        <taxon>Fungi</taxon>
        <taxon>Dikarya</taxon>
        <taxon>Ascomycota</taxon>
        <taxon>Pezizomycotina</taxon>
        <taxon>Sordariomycetes</taxon>
        <taxon>Sordariomycetidae</taxon>
        <taxon>Sordariales</taxon>
        <taxon>Chaetomiaceae</taxon>
        <taxon>Parathielavia</taxon>
    </lineage>
</organism>
<dbReference type="Pfam" id="PF08784">
    <property type="entry name" value="RPA_C"/>
    <property type="match status" value="1"/>
</dbReference>
<keyword evidence="3" id="KW-0235">DNA replication</keyword>
<keyword evidence="5" id="KW-0539">Nucleus</keyword>
<proteinExistence type="inferred from homology"/>
<dbReference type="SUPFAM" id="SSF46785">
    <property type="entry name" value="Winged helix' DNA-binding domain"/>
    <property type="match status" value="1"/>
</dbReference>
<evidence type="ECO:0000256" key="4">
    <source>
        <dbReference type="ARBA" id="ARBA00023125"/>
    </source>
</evidence>
<sequence length="277" mass="29337">MTSYGGYQQTSYGGQGGNDGGGFMGASQQGSQGGAQRNYADDTLRPLTIKQLVDFKEPYPNSDLVVDGMLTTQVTLVGHVRVVNPGAVHITYRIDDGTGMIDVKKWIDADKGEATPRFGVDTYVRVYGKLQSFNGKRSIAAHYIRAIEDFNEVNYHLLEATYVHLCLTKAASADGQAPQQGGGGMDAGGDGMFVDGGYGAGGVGADMQARLSPCSRNGRTVFNFLANSATADGAHLNQVASGTGLSARDIMSATEELLGHALIYTTDDDETWAVLEC</sequence>
<name>A0AAN6Q639_9PEZI</name>
<feature type="compositionally biased region" description="Low complexity" evidence="6">
    <location>
        <begin position="25"/>
        <end position="36"/>
    </location>
</feature>
<evidence type="ECO:0000313" key="10">
    <source>
        <dbReference type="Proteomes" id="UP001305647"/>
    </source>
</evidence>
<dbReference type="InterPro" id="IPR004365">
    <property type="entry name" value="NA-bd_OB_tRNA"/>
</dbReference>
<dbReference type="GO" id="GO:0005662">
    <property type="term" value="C:DNA replication factor A complex"/>
    <property type="evidence" value="ECO:0007669"/>
    <property type="project" value="TreeGrafter"/>
</dbReference>
<dbReference type="InterPro" id="IPR036390">
    <property type="entry name" value="WH_DNA-bd_sf"/>
</dbReference>
<dbReference type="Gene3D" id="1.10.10.10">
    <property type="entry name" value="Winged helix-like DNA-binding domain superfamily/Winged helix DNA-binding domain"/>
    <property type="match status" value="1"/>
</dbReference>
<feature type="region of interest" description="Disordered" evidence="6">
    <location>
        <begin position="1"/>
        <end position="38"/>
    </location>
</feature>
<reference evidence="9" key="2">
    <citation type="submission" date="2023-05" db="EMBL/GenBank/DDBJ databases">
        <authorList>
            <consortium name="Lawrence Berkeley National Laboratory"/>
            <person name="Steindorff A."/>
            <person name="Hensen N."/>
            <person name="Bonometti L."/>
            <person name="Westerberg I."/>
            <person name="Brannstrom I.O."/>
            <person name="Guillou S."/>
            <person name="Cros-Aarteil S."/>
            <person name="Calhoun S."/>
            <person name="Haridas S."/>
            <person name="Kuo A."/>
            <person name="Mondo S."/>
            <person name="Pangilinan J."/>
            <person name="Riley R."/>
            <person name="Labutti K."/>
            <person name="Andreopoulos B."/>
            <person name="Lipzen A."/>
            <person name="Chen C."/>
            <person name="Yanf M."/>
            <person name="Daum C."/>
            <person name="Ng V."/>
            <person name="Clum A."/>
            <person name="Ohm R."/>
            <person name="Martin F."/>
            <person name="Silar P."/>
            <person name="Natvig D."/>
            <person name="Lalanne C."/>
            <person name="Gautier V."/>
            <person name="Ament-Velasquez S.L."/>
            <person name="Kruys A."/>
            <person name="Hutchinson M.I."/>
            <person name="Powell A.J."/>
            <person name="Barry K."/>
            <person name="Miller A.N."/>
            <person name="Grigoriev I.V."/>
            <person name="Debuchy R."/>
            <person name="Gladieux P."/>
            <person name="Thoren M.H."/>
            <person name="Johannesson H."/>
        </authorList>
    </citation>
    <scope>NUCLEOTIDE SEQUENCE</scope>
    <source>
        <strain evidence="9">CBS 757.83</strain>
    </source>
</reference>
<feature type="compositionally biased region" description="Low complexity" evidence="6">
    <location>
        <begin position="1"/>
        <end position="12"/>
    </location>
</feature>
<dbReference type="AlphaFoldDB" id="A0AAN6Q639"/>
<feature type="domain" description="OB" evidence="7">
    <location>
        <begin position="74"/>
        <end position="145"/>
    </location>
</feature>
<reference evidence="9" key="1">
    <citation type="journal article" date="2023" name="Mol. Phylogenet. Evol.">
        <title>Genome-scale phylogeny and comparative genomics of the fungal order Sordariales.</title>
        <authorList>
            <person name="Hensen N."/>
            <person name="Bonometti L."/>
            <person name="Westerberg I."/>
            <person name="Brannstrom I.O."/>
            <person name="Guillou S."/>
            <person name="Cros-Aarteil S."/>
            <person name="Calhoun S."/>
            <person name="Haridas S."/>
            <person name="Kuo A."/>
            <person name="Mondo S."/>
            <person name="Pangilinan J."/>
            <person name="Riley R."/>
            <person name="LaButti K."/>
            <person name="Andreopoulos B."/>
            <person name="Lipzen A."/>
            <person name="Chen C."/>
            <person name="Yan M."/>
            <person name="Daum C."/>
            <person name="Ng V."/>
            <person name="Clum A."/>
            <person name="Steindorff A."/>
            <person name="Ohm R.A."/>
            <person name="Martin F."/>
            <person name="Silar P."/>
            <person name="Natvig D.O."/>
            <person name="Lalanne C."/>
            <person name="Gautier V."/>
            <person name="Ament-Velasquez S.L."/>
            <person name="Kruys A."/>
            <person name="Hutchinson M.I."/>
            <person name="Powell A.J."/>
            <person name="Barry K."/>
            <person name="Miller A.N."/>
            <person name="Grigoriev I.V."/>
            <person name="Debuchy R."/>
            <person name="Gladieux P."/>
            <person name="Hiltunen Thoren M."/>
            <person name="Johannesson H."/>
        </authorList>
    </citation>
    <scope>NUCLEOTIDE SEQUENCE</scope>
    <source>
        <strain evidence="9">CBS 757.83</strain>
    </source>
</reference>
<dbReference type="PANTHER" id="PTHR13989:SF16">
    <property type="entry name" value="REPLICATION PROTEIN A2"/>
    <property type="match status" value="1"/>
</dbReference>
<dbReference type="PANTHER" id="PTHR13989">
    <property type="entry name" value="REPLICATION PROTEIN A-RELATED"/>
    <property type="match status" value="1"/>
</dbReference>
<dbReference type="GO" id="GO:0000781">
    <property type="term" value="C:chromosome, telomeric region"/>
    <property type="evidence" value="ECO:0007669"/>
    <property type="project" value="TreeGrafter"/>
</dbReference>
<comment type="caution">
    <text evidence="9">The sequence shown here is derived from an EMBL/GenBank/DDBJ whole genome shotgun (WGS) entry which is preliminary data.</text>
</comment>
<evidence type="ECO:0000256" key="2">
    <source>
        <dbReference type="ARBA" id="ARBA00007815"/>
    </source>
</evidence>
<dbReference type="EMBL" id="MU863628">
    <property type="protein sequence ID" value="KAK4103596.1"/>
    <property type="molecule type" value="Genomic_DNA"/>
</dbReference>
<evidence type="ECO:0000256" key="6">
    <source>
        <dbReference type="SAM" id="MobiDB-lite"/>
    </source>
</evidence>
<dbReference type="InterPro" id="IPR012340">
    <property type="entry name" value="NA-bd_OB-fold"/>
</dbReference>
<dbReference type="InterPro" id="IPR014646">
    <property type="entry name" value="Rfa2/RPA32"/>
</dbReference>
<dbReference type="GO" id="GO:0035861">
    <property type="term" value="C:site of double-strand break"/>
    <property type="evidence" value="ECO:0007669"/>
    <property type="project" value="TreeGrafter"/>
</dbReference>
<feature type="domain" description="Replication protein A C-terminal" evidence="8">
    <location>
        <begin position="164"/>
        <end position="270"/>
    </location>
</feature>
<gene>
    <name evidence="9" type="ORF">N658DRAFT_466952</name>
</gene>
<dbReference type="InterPro" id="IPR036388">
    <property type="entry name" value="WH-like_DNA-bd_sf"/>
</dbReference>
<dbReference type="GO" id="GO:0006260">
    <property type="term" value="P:DNA replication"/>
    <property type="evidence" value="ECO:0007669"/>
    <property type="project" value="UniProtKB-KW"/>
</dbReference>
<dbReference type="GO" id="GO:0006289">
    <property type="term" value="P:nucleotide-excision repair"/>
    <property type="evidence" value="ECO:0007669"/>
    <property type="project" value="TreeGrafter"/>
</dbReference>
<evidence type="ECO:0000256" key="5">
    <source>
        <dbReference type="ARBA" id="ARBA00023242"/>
    </source>
</evidence>
<dbReference type="CDD" id="cd04478">
    <property type="entry name" value="RPA2_DBD_D"/>
    <property type="match status" value="1"/>
</dbReference>
<comment type="similarity">
    <text evidence="2">Belongs to the replication factor A protein 2 family.</text>
</comment>
<comment type="subcellular location">
    <subcellularLocation>
        <location evidence="1">Nucleus</location>
    </subcellularLocation>
</comment>
<protein>
    <submittedName>
        <fullName evidence="9">Replication protein A, subunit RPA32</fullName>
    </submittedName>
</protein>
<dbReference type="Proteomes" id="UP001305647">
    <property type="component" value="Unassembled WGS sequence"/>
</dbReference>
<keyword evidence="4" id="KW-0238">DNA-binding</keyword>
<evidence type="ECO:0000259" key="7">
    <source>
        <dbReference type="Pfam" id="PF01336"/>
    </source>
</evidence>